<evidence type="ECO:0000313" key="3">
    <source>
        <dbReference type="Proteomes" id="UP000192247"/>
    </source>
</evidence>
<dbReference type="Proteomes" id="UP000192247">
    <property type="component" value="Unassembled WGS sequence"/>
</dbReference>
<accession>A0A1V9XE89</accession>
<dbReference type="STRING" id="418985.A0A1V9XE89"/>
<name>A0A1V9XE89_9ACAR</name>
<keyword evidence="1" id="KW-0732">Signal</keyword>
<reference evidence="2 3" key="1">
    <citation type="journal article" date="2017" name="Gigascience">
        <title>Draft genome of the honey bee ectoparasitic mite, Tropilaelaps mercedesae, is shaped by the parasitic life history.</title>
        <authorList>
            <person name="Dong X."/>
            <person name="Armstrong S.D."/>
            <person name="Xia D."/>
            <person name="Makepeace B.L."/>
            <person name="Darby A.C."/>
            <person name="Kadowaki T."/>
        </authorList>
    </citation>
    <scope>NUCLEOTIDE SEQUENCE [LARGE SCALE GENOMIC DNA]</scope>
    <source>
        <strain evidence="2">Wuxi-XJTLU</strain>
    </source>
</reference>
<dbReference type="EMBL" id="MNPL01013674">
    <property type="protein sequence ID" value="OQR71746.1"/>
    <property type="molecule type" value="Genomic_DNA"/>
</dbReference>
<sequence length="179" mass="19473">MGCDIPILVHLCGALRVLCKAGCALYEPWEALVNGVVGSLLSSQCGCSTECTLTIQSGELPFTDADPCGVRSEENNVEIWKKVSPADDDMIRGIANCLSDVNTNSSTHFIFPSSMGDHLWFINLFVPIRMSPEDEILGADIVKHGIYRGINDRGLPLVKWEQDMRIPIGEGLLVRPTGG</sequence>
<gene>
    <name evidence="2" type="ORF">BIW11_10808</name>
</gene>
<dbReference type="InParanoid" id="A0A1V9XE89"/>
<proteinExistence type="predicted"/>
<feature type="signal peptide" evidence="1">
    <location>
        <begin position="1"/>
        <end position="24"/>
    </location>
</feature>
<dbReference type="AlphaFoldDB" id="A0A1V9XE89"/>
<evidence type="ECO:0000313" key="2">
    <source>
        <dbReference type="EMBL" id="OQR71746.1"/>
    </source>
</evidence>
<evidence type="ECO:0000256" key="1">
    <source>
        <dbReference type="SAM" id="SignalP"/>
    </source>
</evidence>
<dbReference type="OrthoDB" id="534912at2759"/>
<feature type="chain" id="PRO_5012325433" evidence="1">
    <location>
        <begin position="25"/>
        <end position="179"/>
    </location>
</feature>
<protein>
    <submittedName>
        <fullName evidence="2">Ammonium transporter-like</fullName>
    </submittedName>
</protein>
<comment type="caution">
    <text evidence="2">The sequence shown here is derived from an EMBL/GenBank/DDBJ whole genome shotgun (WGS) entry which is preliminary data.</text>
</comment>
<keyword evidence="3" id="KW-1185">Reference proteome</keyword>
<organism evidence="2 3">
    <name type="scientific">Tropilaelaps mercedesae</name>
    <dbReference type="NCBI Taxonomy" id="418985"/>
    <lineage>
        <taxon>Eukaryota</taxon>
        <taxon>Metazoa</taxon>
        <taxon>Ecdysozoa</taxon>
        <taxon>Arthropoda</taxon>
        <taxon>Chelicerata</taxon>
        <taxon>Arachnida</taxon>
        <taxon>Acari</taxon>
        <taxon>Parasitiformes</taxon>
        <taxon>Mesostigmata</taxon>
        <taxon>Gamasina</taxon>
        <taxon>Dermanyssoidea</taxon>
        <taxon>Laelapidae</taxon>
        <taxon>Tropilaelaps</taxon>
    </lineage>
</organism>